<feature type="compositionally biased region" description="Pro residues" evidence="1">
    <location>
        <begin position="439"/>
        <end position="449"/>
    </location>
</feature>
<feature type="domain" description="SCA7" evidence="2">
    <location>
        <begin position="157"/>
        <end position="224"/>
    </location>
</feature>
<feature type="compositionally biased region" description="Low complexity" evidence="1">
    <location>
        <begin position="695"/>
        <end position="725"/>
    </location>
</feature>
<evidence type="ECO:0000313" key="4">
    <source>
        <dbReference type="Proteomes" id="UP001591681"/>
    </source>
</evidence>
<feature type="compositionally biased region" description="Polar residues" evidence="1">
    <location>
        <begin position="463"/>
        <end position="473"/>
    </location>
</feature>
<proteinExistence type="predicted"/>
<sequence>MSALPRRGSGGGSISGSVGGRPSLGNSTSSSSSSSSSNSKTNKSAKELSGHGRPPFFPKVPHDKILTPAAVKVEKVDSWKVKAEPSPSKIGHAPASSSSSSSSATVSSPMKPGLSCPSIPKPPTLAPGQIPNGKGHLSLPDKKQDNSASSKRTQYKRPLQEREFNPDIHCGVVDLPARKPCTRSLTCKTHSLSQRRAVPGRGKRFDTLLAEHKGRAREKELQHRSDLPLQTPPLRDPHPPPSRLPQDHPHQLSHGNSTTDAAKPSLLSKPKPHNPGLPRLNSSNSHAGGPAQGDPGTAHEPPHHHPPLATAATDGQARLSSDEGEPEEREEGPDKLDCHYSGYHPRPAAFCTFGSRLYGKSCHSFDRRWDRVRCAFSVMMDKHVNSQMWKKIPLALENSSSHRTSTNALSSSSSSSSSSSASATPHSVSPSHSGFRSPSPAPPAPPTPTPAYGQSHDGKPTLSYGTTLNARAASTSSSSSSSSSSQGSAEHPAYGTQSRQVSSSPQMPSPHSSLPSLASGRPLKQPRTSSKSSSSSSSSSSFRPKESPSASMGHSTSTNATSTNSSSSSISLGKKRKNSSLLMSYSAESSPSASSSSSPFKRNCVAGSGGSGSSFHGSLASSNPSSTASSSSSSSHTGVYTVGLNCTPGRTSGLSLRHEPSARGPPSASPAESIKRMSVVMNSSDSTLSLGPFVHQSGESGGQPQQQHGLGSTTTTSTTTASSASPFGHPDARGLEGKKRKGSPASGPVNSAGGLGGSQGPGRPKVAKSPSVNNIHSKHARPIPGTPGLSNNSLIHQVSHSALHCQVVACQDAFGHSVALCCRNGLL</sequence>
<feature type="compositionally biased region" description="Acidic residues" evidence="1">
    <location>
        <begin position="322"/>
        <end position="331"/>
    </location>
</feature>
<feature type="compositionally biased region" description="Low complexity" evidence="1">
    <location>
        <begin position="662"/>
        <end position="672"/>
    </location>
</feature>
<dbReference type="PANTHER" id="PTHR15117">
    <property type="entry name" value="ATAXIN 7 RELATED"/>
    <property type="match status" value="1"/>
</dbReference>
<accession>A0ABD1JX31</accession>
<feature type="compositionally biased region" description="Low complexity" evidence="1">
    <location>
        <begin position="20"/>
        <end position="42"/>
    </location>
</feature>
<evidence type="ECO:0000259" key="2">
    <source>
        <dbReference type="PROSITE" id="PS51505"/>
    </source>
</evidence>
<feature type="compositionally biased region" description="Low complexity" evidence="1">
    <location>
        <begin position="497"/>
        <end position="519"/>
    </location>
</feature>
<feature type="region of interest" description="Disordered" evidence="1">
    <location>
        <begin position="685"/>
        <end position="788"/>
    </location>
</feature>
<reference evidence="3 4" key="1">
    <citation type="submission" date="2024-09" db="EMBL/GenBank/DDBJ databases">
        <title>A chromosome-level genome assembly of Gray's grenadier anchovy, Coilia grayii.</title>
        <authorList>
            <person name="Fu Z."/>
        </authorList>
    </citation>
    <scope>NUCLEOTIDE SEQUENCE [LARGE SCALE GENOMIC DNA]</scope>
    <source>
        <strain evidence="3">G4</strain>
        <tissue evidence="3">Muscle</tissue>
    </source>
</reference>
<dbReference type="InterPro" id="IPR052237">
    <property type="entry name" value="Ataxin-7-like_regulator"/>
</dbReference>
<dbReference type="PROSITE" id="PS51505">
    <property type="entry name" value="SCA7"/>
    <property type="match status" value="1"/>
</dbReference>
<dbReference type="Gene3D" id="6.10.140.670">
    <property type="match status" value="1"/>
</dbReference>
<feature type="region of interest" description="Disordered" evidence="1">
    <location>
        <begin position="1"/>
        <end position="166"/>
    </location>
</feature>
<feature type="compositionally biased region" description="Basic and acidic residues" evidence="1">
    <location>
        <begin position="203"/>
        <end position="226"/>
    </location>
</feature>
<name>A0ABD1JX31_9TELE</name>
<feature type="region of interest" description="Disordered" evidence="1">
    <location>
        <begin position="403"/>
        <end position="575"/>
    </location>
</feature>
<keyword evidence="4" id="KW-1185">Reference proteome</keyword>
<feature type="compositionally biased region" description="Low complexity" evidence="1">
    <location>
        <begin position="403"/>
        <end position="433"/>
    </location>
</feature>
<feature type="region of interest" description="Disordered" evidence="1">
    <location>
        <begin position="188"/>
        <end position="339"/>
    </location>
</feature>
<feature type="compositionally biased region" description="Low complexity" evidence="1">
    <location>
        <begin position="613"/>
        <end position="635"/>
    </location>
</feature>
<dbReference type="Proteomes" id="UP001591681">
    <property type="component" value="Unassembled WGS sequence"/>
</dbReference>
<gene>
    <name evidence="3" type="ORF">ACEWY4_013672</name>
</gene>
<evidence type="ECO:0000313" key="3">
    <source>
        <dbReference type="EMBL" id="KAL2091409.1"/>
    </source>
</evidence>
<organism evidence="3 4">
    <name type="scientific">Coilia grayii</name>
    <name type="common">Gray's grenadier anchovy</name>
    <dbReference type="NCBI Taxonomy" id="363190"/>
    <lineage>
        <taxon>Eukaryota</taxon>
        <taxon>Metazoa</taxon>
        <taxon>Chordata</taxon>
        <taxon>Craniata</taxon>
        <taxon>Vertebrata</taxon>
        <taxon>Euteleostomi</taxon>
        <taxon>Actinopterygii</taxon>
        <taxon>Neopterygii</taxon>
        <taxon>Teleostei</taxon>
        <taxon>Clupei</taxon>
        <taxon>Clupeiformes</taxon>
        <taxon>Clupeoidei</taxon>
        <taxon>Engraulidae</taxon>
        <taxon>Coilinae</taxon>
        <taxon>Coilia</taxon>
    </lineage>
</organism>
<feature type="region of interest" description="Disordered" evidence="1">
    <location>
        <begin position="608"/>
        <end position="673"/>
    </location>
</feature>
<feature type="compositionally biased region" description="Low complexity" evidence="1">
    <location>
        <begin position="529"/>
        <end position="571"/>
    </location>
</feature>
<comment type="caution">
    <text evidence="3">The sequence shown here is derived from an EMBL/GenBank/DDBJ whole genome shotgun (WGS) entry which is preliminary data.</text>
</comment>
<dbReference type="Pfam" id="PF08313">
    <property type="entry name" value="SCA7"/>
    <property type="match status" value="1"/>
</dbReference>
<evidence type="ECO:0000256" key="1">
    <source>
        <dbReference type="SAM" id="MobiDB-lite"/>
    </source>
</evidence>
<feature type="compositionally biased region" description="Low complexity" evidence="1">
    <location>
        <begin position="474"/>
        <end position="485"/>
    </location>
</feature>
<feature type="compositionally biased region" description="Low complexity" evidence="1">
    <location>
        <begin position="96"/>
        <end position="108"/>
    </location>
</feature>
<dbReference type="EMBL" id="JBHFQA010000011">
    <property type="protein sequence ID" value="KAL2091409.1"/>
    <property type="molecule type" value="Genomic_DNA"/>
</dbReference>
<protein>
    <recommendedName>
        <fullName evidence="2">SCA7 domain-containing protein</fullName>
    </recommendedName>
</protein>
<dbReference type="PANTHER" id="PTHR15117:SF2">
    <property type="entry name" value="ATAXIN-7"/>
    <property type="match status" value="1"/>
</dbReference>
<dbReference type="InterPro" id="IPR013243">
    <property type="entry name" value="SCA7_dom"/>
</dbReference>
<dbReference type="AlphaFoldDB" id="A0ABD1JX31"/>
<feature type="compositionally biased region" description="Gly residues" evidence="1">
    <location>
        <begin position="8"/>
        <end position="19"/>
    </location>
</feature>
<feature type="compositionally biased region" description="Basic and acidic residues" evidence="1">
    <location>
        <begin position="72"/>
        <end position="83"/>
    </location>
</feature>